<dbReference type="AlphaFoldDB" id="A0A8T2IHH3"/>
<dbReference type="GO" id="GO:0060271">
    <property type="term" value="P:cilium assembly"/>
    <property type="evidence" value="ECO:0007669"/>
    <property type="project" value="InterPro"/>
</dbReference>
<evidence type="ECO:0000313" key="2">
    <source>
        <dbReference type="Proteomes" id="UP000812440"/>
    </source>
</evidence>
<proteinExistence type="predicted"/>
<evidence type="ECO:0008006" key="3">
    <source>
        <dbReference type="Google" id="ProtNLM"/>
    </source>
</evidence>
<comment type="caution">
    <text evidence="1">The sequence shown here is derived from an EMBL/GenBank/DDBJ whole genome shotgun (WGS) entry which is preliminary data.</text>
</comment>
<dbReference type="InterPro" id="IPR000048">
    <property type="entry name" value="IQ_motif_EF-hand-BS"/>
</dbReference>
<dbReference type="Pfam" id="PF00612">
    <property type="entry name" value="IQ"/>
    <property type="match status" value="2"/>
</dbReference>
<dbReference type="InterPro" id="IPR028765">
    <property type="entry name" value="IQCB1"/>
</dbReference>
<dbReference type="EMBL" id="JAACNH010000009">
    <property type="protein sequence ID" value="KAG8432149.1"/>
    <property type="molecule type" value="Genomic_DNA"/>
</dbReference>
<dbReference type="SUPFAM" id="SSF52540">
    <property type="entry name" value="P-loop containing nucleoside triphosphate hydrolases"/>
    <property type="match status" value="1"/>
</dbReference>
<dbReference type="InterPro" id="IPR027417">
    <property type="entry name" value="P-loop_NTPase"/>
</dbReference>
<reference evidence="1" key="1">
    <citation type="thesis" date="2020" institute="ProQuest LLC" country="789 East Eisenhower Parkway, Ann Arbor, MI, USA">
        <title>Comparative Genomics and Chromosome Evolution.</title>
        <authorList>
            <person name="Mudd A.B."/>
        </authorList>
    </citation>
    <scope>NUCLEOTIDE SEQUENCE</scope>
    <source>
        <strain evidence="1">Female2</strain>
        <tissue evidence="1">Blood</tissue>
    </source>
</reference>
<name>A0A8T2IHH3_9PIPI</name>
<dbReference type="PROSITE" id="PS50096">
    <property type="entry name" value="IQ"/>
    <property type="match status" value="2"/>
</dbReference>
<dbReference type="Proteomes" id="UP000812440">
    <property type="component" value="Chromosome 9"/>
</dbReference>
<organism evidence="1 2">
    <name type="scientific">Hymenochirus boettgeri</name>
    <name type="common">Congo dwarf clawed frog</name>
    <dbReference type="NCBI Taxonomy" id="247094"/>
    <lineage>
        <taxon>Eukaryota</taxon>
        <taxon>Metazoa</taxon>
        <taxon>Chordata</taxon>
        <taxon>Craniata</taxon>
        <taxon>Vertebrata</taxon>
        <taxon>Euteleostomi</taxon>
        <taxon>Amphibia</taxon>
        <taxon>Batrachia</taxon>
        <taxon>Anura</taxon>
        <taxon>Pipoidea</taxon>
        <taxon>Pipidae</taxon>
        <taxon>Pipinae</taxon>
        <taxon>Hymenochirus</taxon>
    </lineage>
</organism>
<dbReference type="OrthoDB" id="8178106at2759"/>
<protein>
    <recommendedName>
        <fullName evidence="3">IQ motif containing B1</fullName>
    </recommendedName>
</protein>
<dbReference type="PANTHER" id="PTHR15673">
    <property type="entry name" value="IQ CALMODULIN-BINDING MOTIF CONTAINING PROTEIN 1"/>
    <property type="match status" value="1"/>
</dbReference>
<dbReference type="CDD" id="cd23767">
    <property type="entry name" value="IQCD"/>
    <property type="match status" value="2"/>
</dbReference>
<dbReference type="GO" id="GO:0005516">
    <property type="term" value="F:calmodulin binding"/>
    <property type="evidence" value="ECO:0007669"/>
    <property type="project" value="InterPro"/>
</dbReference>
<feature type="non-terminal residue" evidence="1">
    <location>
        <position position="1"/>
    </location>
</feature>
<dbReference type="GO" id="GO:0005929">
    <property type="term" value="C:cilium"/>
    <property type="evidence" value="ECO:0007669"/>
    <property type="project" value="TreeGrafter"/>
</dbReference>
<accession>A0A8T2IHH3</accession>
<dbReference type="Gene3D" id="1.20.5.190">
    <property type="match status" value="2"/>
</dbReference>
<dbReference type="SMART" id="SM00015">
    <property type="entry name" value="IQ"/>
    <property type="match status" value="3"/>
</dbReference>
<keyword evidence="2" id="KW-1185">Reference proteome</keyword>
<sequence>SSVTEEISQNSLHSILDELVYQLSASSNPVTGRAATICLLLIVQSNPDVGQYVGTSYKGLRALLSKQWTGKGFGQELGQLLDVLYSSSYQQEEMQRLHRAACTIQAIWRGFLLRKRMKRLPLAVTSLQRNFRAKREREMIQIKRQKEEEALRQQLQLQRVRAMRMFREKQLTLLEIVHPGQMDKHMEETHEKAALTIQRTWRGYRERRRFHKQEVHLRHYKAAVCIQRAVLKFLKRRRKVRESLSLWKRDEGLTDQQRMELQQKVDDYIKTHPAQQMSSEQSRELHLQVQEKLGQYLLRRRFQKGCDHRREALLAQINTDINMLMGSPSLSEVTEKDVEVFTSRTLPVAVKAKQSHNMMMKRSRWPWWRKLGDEFIEEDERLLSDISNMEDHNSIFIPGLKETIAASSGQS</sequence>
<gene>
    <name evidence="1" type="ORF">GDO86_016691</name>
</gene>
<evidence type="ECO:0000313" key="1">
    <source>
        <dbReference type="EMBL" id="KAG8432149.1"/>
    </source>
</evidence>
<dbReference type="PANTHER" id="PTHR15673:SF2">
    <property type="entry name" value="IQ CALMODULIN-BINDING MOTIF-CONTAINING PROTEIN 1"/>
    <property type="match status" value="1"/>
</dbReference>